<dbReference type="Gene3D" id="3.30.70.100">
    <property type="match status" value="1"/>
</dbReference>
<keyword evidence="5 7" id="KW-1133">Transmembrane helix</keyword>
<dbReference type="Pfam" id="PF00924">
    <property type="entry name" value="MS_channel_2nd"/>
    <property type="match status" value="1"/>
</dbReference>
<keyword evidence="4 7" id="KW-0812">Transmembrane</keyword>
<evidence type="ECO:0000259" key="8">
    <source>
        <dbReference type="Pfam" id="PF00924"/>
    </source>
</evidence>
<organism evidence="10 11">
    <name type="scientific">Planktosalinus lacus</name>
    <dbReference type="NCBI Taxonomy" id="1526573"/>
    <lineage>
        <taxon>Bacteria</taxon>
        <taxon>Pseudomonadati</taxon>
        <taxon>Bacteroidota</taxon>
        <taxon>Flavobacteriia</taxon>
        <taxon>Flavobacteriales</taxon>
        <taxon>Flavobacteriaceae</taxon>
        <taxon>Planktosalinus</taxon>
    </lineage>
</organism>
<dbReference type="GO" id="GO:0008381">
    <property type="term" value="F:mechanosensitive monoatomic ion channel activity"/>
    <property type="evidence" value="ECO:0007669"/>
    <property type="project" value="UniProtKB-ARBA"/>
</dbReference>
<dbReference type="PANTHER" id="PTHR30347">
    <property type="entry name" value="POTASSIUM CHANNEL RELATED"/>
    <property type="match status" value="1"/>
</dbReference>
<dbReference type="PANTHER" id="PTHR30347:SF1">
    <property type="entry name" value="MECHANOSENSITIVE CHANNEL MSCK"/>
    <property type="match status" value="1"/>
</dbReference>
<keyword evidence="11" id="KW-1185">Reference proteome</keyword>
<dbReference type="SUPFAM" id="SSF82861">
    <property type="entry name" value="Mechanosensitive channel protein MscS (YggB), transmembrane region"/>
    <property type="match status" value="1"/>
</dbReference>
<dbReference type="AlphaFoldDB" id="A0A8J2VAR5"/>
<name>A0A8J2VAR5_9FLAO</name>
<evidence type="ECO:0000256" key="2">
    <source>
        <dbReference type="ARBA" id="ARBA00008017"/>
    </source>
</evidence>
<dbReference type="InterPro" id="IPR011066">
    <property type="entry name" value="MscS_channel_C_sf"/>
</dbReference>
<dbReference type="Gene3D" id="1.10.287.1260">
    <property type="match status" value="1"/>
</dbReference>
<evidence type="ECO:0000256" key="5">
    <source>
        <dbReference type="ARBA" id="ARBA00022989"/>
    </source>
</evidence>
<dbReference type="Gene3D" id="2.30.30.60">
    <property type="match status" value="1"/>
</dbReference>
<keyword evidence="3" id="KW-1003">Cell membrane</keyword>
<evidence type="ECO:0000256" key="6">
    <source>
        <dbReference type="ARBA" id="ARBA00023136"/>
    </source>
</evidence>
<dbReference type="SUPFAM" id="SSF50182">
    <property type="entry name" value="Sm-like ribonucleoproteins"/>
    <property type="match status" value="1"/>
</dbReference>
<comment type="similarity">
    <text evidence="2">Belongs to the MscS (TC 1.A.23) family.</text>
</comment>
<dbReference type="InterPro" id="IPR010920">
    <property type="entry name" value="LSM_dom_sf"/>
</dbReference>
<evidence type="ECO:0000256" key="7">
    <source>
        <dbReference type="SAM" id="Phobius"/>
    </source>
</evidence>
<reference evidence="10" key="1">
    <citation type="journal article" date="2014" name="Int. J. Syst. Evol. Microbiol.">
        <title>Complete genome sequence of Corynebacterium casei LMG S-19264T (=DSM 44701T), isolated from a smear-ripened cheese.</title>
        <authorList>
            <consortium name="US DOE Joint Genome Institute (JGI-PGF)"/>
            <person name="Walter F."/>
            <person name="Albersmeier A."/>
            <person name="Kalinowski J."/>
            <person name="Ruckert C."/>
        </authorList>
    </citation>
    <scope>NUCLEOTIDE SEQUENCE</scope>
    <source>
        <strain evidence="10">CGMCC 1.12924</strain>
    </source>
</reference>
<evidence type="ECO:0000259" key="9">
    <source>
        <dbReference type="Pfam" id="PF21082"/>
    </source>
</evidence>
<comment type="subcellular location">
    <subcellularLocation>
        <location evidence="1">Cell membrane</location>
        <topology evidence="1">Multi-pass membrane protein</topology>
    </subcellularLocation>
</comment>
<dbReference type="GO" id="GO:0005886">
    <property type="term" value="C:plasma membrane"/>
    <property type="evidence" value="ECO:0007669"/>
    <property type="project" value="UniProtKB-SubCell"/>
</dbReference>
<dbReference type="Proteomes" id="UP000652231">
    <property type="component" value="Unassembled WGS sequence"/>
</dbReference>
<evidence type="ECO:0000256" key="4">
    <source>
        <dbReference type="ARBA" id="ARBA00022692"/>
    </source>
</evidence>
<evidence type="ECO:0000313" key="11">
    <source>
        <dbReference type="Proteomes" id="UP000652231"/>
    </source>
</evidence>
<dbReference type="RefSeq" id="WP_188442552.1">
    <property type="nucleotide sequence ID" value="NZ_BMGK01000009.1"/>
</dbReference>
<dbReference type="EMBL" id="BMGK01000009">
    <property type="protein sequence ID" value="GGD98352.1"/>
    <property type="molecule type" value="Genomic_DNA"/>
</dbReference>
<dbReference type="SUPFAM" id="SSF82689">
    <property type="entry name" value="Mechanosensitive channel protein MscS (YggB), C-terminal domain"/>
    <property type="match status" value="1"/>
</dbReference>
<reference evidence="10" key="2">
    <citation type="submission" date="2020-09" db="EMBL/GenBank/DDBJ databases">
        <authorList>
            <person name="Sun Q."/>
            <person name="Zhou Y."/>
        </authorList>
    </citation>
    <scope>NUCLEOTIDE SEQUENCE</scope>
    <source>
        <strain evidence="10">CGMCC 1.12924</strain>
    </source>
</reference>
<evidence type="ECO:0000256" key="3">
    <source>
        <dbReference type="ARBA" id="ARBA00022475"/>
    </source>
</evidence>
<dbReference type="InterPro" id="IPR006685">
    <property type="entry name" value="MscS_channel_2nd"/>
</dbReference>
<feature type="transmembrane region" description="Helical" evidence="7">
    <location>
        <begin position="38"/>
        <end position="59"/>
    </location>
</feature>
<dbReference type="InterPro" id="IPR052702">
    <property type="entry name" value="MscS-like_channel"/>
</dbReference>
<feature type="transmembrane region" description="Helical" evidence="7">
    <location>
        <begin position="80"/>
        <end position="99"/>
    </location>
</feature>
<accession>A0A8J2VAR5</accession>
<evidence type="ECO:0008006" key="12">
    <source>
        <dbReference type="Google" id="ProtNLM"/>
    </source>
</evidence>
<comment type="caution">
    <text evidence="10">The sequence shown here is derived from an EMBL/GenBank/DDBJ whole genome shotgun (WGS) entry which is preliminary data.</text>
</comment>
<evidence type="ECO:0000313" key="10">
    <source>
        <dbReference type="EMBL" id="GGD98352.1"/>
    </source>
</evidence>
<feature type="domain" description="Mechanosensitive ion channel MscS C-terminal" evidence="9">
    <location>
        <begin position="205"/>
        <end position="282"/>
    </location>
</feature>
<keyword evidence="6 7" id="KW-0472">Membrane</keyword>
<dbReference type="InterPro" id="IPR011014">
    <property type="entry name" value="MscS_channel_TM-2"/>
</dbReference>
<proteinExistence type="inferred from homology"/>
<dbReference type="InterPro" id="IPR023408">
    <property type="entry name" value="MscS_beta-dom_sf"/>
</dbReference>
<dbReference type="Pfam" id="PF21082">
    <property type="entry name" value="MS_channel_3rd"/>
    <property type="match status" value="1"/>
</dbReference>
<sequence>MQEKFENVKTVIPNGFWETFNSFMNFELISFGNDQNRIVITAGLIILLLVSLFVVKLVLRLIRKIYTRKLEPDEKLRFLGAYNFIGYLVYILVFVSVLSSAGIDITLLLTATAVIFIGLGLAMREIFQDIIGGIYIILDKSVQAGDIIEVNEKVCKVFDTKLRTTRAVTRDEKVIVIPNHKFVTDPVINYTQNYKNTRQFVKVRAALNADVDQIKNILIESAKSHPKILKKPEPFVFFEDFGEDALHFGIYFFISESFLEPKIKSDLRFVIEKEFRKHAIKFPYPQRDIHLYKTEKPE</sequence>
<protein>
    <recommendedName>
        <fullName evidence="12">Mechanosensitive ion channel protein MscS</fullName>
    </recommendedName>
</protein>
<dbReference type="InterPro" id="IPR049278">
    <property type="entry name" value="MS_channel_C"/>
</dbReference>
<feature type="transmembrane region" description="Helical" evidence="7">
    <location>
        <begin position="105"/>
        <end position="123"/>
    </location>
</feature>
<gene>
    <name evidence="10" type="ORF">GCM10011312_22340</name>
</gene>
<feature type="domain" description="Mechanosensitive ion channel MscS" evidence="8">
    <location>
        <begin position="126"/>
        <end position="191"/>
    </location>
</feature>
<evidence type="ECO:0000256" key="1">
    <source>
        <dbReference type="ARBA" id="ARBA00004651"/>
    </source>
</evidence>